<protein>
    <recommendedName>
        <fullName evidence="2">thiol oxidase</fullName>
        <ecNumber evidence="2">1.8.3.2</ecNumber>
    </recommendedName>
</protein>
<dbReference type="PROSITE" id="PS51324">
    <property type="entry name" value="ERV_ALR"/>
    <property type="match status" value="1"/>
</dbReference>
<reference evidence="9" key="1">
    <citation type="journal article" date="2020" name="Nature">
        <title>Giant virus diversity and host interactions through global metagenomics.</title>
        <authorList>
            <person name="Schulz F."/>
            <person name="Roux S."/>
            <person name="Paez-Espino D."/>
            <person name="Jungbluth S."/>
            <person name="Walsh D.A."/>
            <person name="Denef V.J."/>
            <person name="McMahon K.D."/>
            <person name="Konstantinidis K.T."/>
            <person name="Eloe-Fadrosh E.A."/>
            <person name="Kyrpides N.C."/>
            <person name="Woyke T."/>
        </authorList>
    </citation>
    <scope>NUCLEOTIDE SEQUENCE</scope>
    <source>
        <strain evidence="9">GVMAG-M-3300020185-18</strain>
    </source>
</reference>
<evidence type="ECO:0000256" key="7">
    <source>
        <dbReference type="SAM" id="Phobius"/>
    </source>
</evidence>
<dbReference type="InterPro" id="IPR017905">
    <property type="entry name" value="ERV/ALR_sulphydryl_oxidase"/>
</dbReference>
<evidence type="ECO:0000256" key="5">
    <source>
        <dbReference type="ARBA" id="ARBA00023002"/>
    </source>
</evidence>
<dbReference type="EC" id="1.8.3.2" evidence="2"/>
<evidence type="ECO:0000256" key="6">
    <source>
        <dbReference type="ARBA" id="ARBA00023157"/>
    </source>
</evidence>
<feature type="transmembrane region" description="Helical" evidence="7">
    <location>
        <begin position="124"/>
        <end position="141"/>
    </location>
</feature>
<keyword evidence="3" id="KW-0285">Flavoprotein</keyword>
<keyword evidence="7" id="KW-0472">Membrane</keyword>
<organism evidence="9">
    <name type="scientific">viral metagenome</name>
    <dbReference type="NCBI Taxonomy" id="1070528"/>
    <lineage>
        <taxon>unclassified sequences</taxon>
        <taxon>metagenomes</taxon>
        <taxon>organismal metagenomes</taxon>
    </lineage>
</organism>
<evidence type="ECO:0000259" key="8">
    <source>
        <dbReference type="PROSITE" id="PS51324"/>
    </source>
</evidence>
<sequence>MGINPNIWIPHLKFTLQTIAITYPTRPNKVTKRKYYDLINNLPVYFPEKPMGDTFLKLLDEFPVTPYLDSRMSIMKWVHFIFNKINKIMNKPEEDFYESLEKYYEEYKPKNLVDMKRWKQQEKYIKFGFGFILIISILYFYKK</sequence>
<dbReference type="Gene3D" id="1.20.120.310">
    <property type="entry name" value="ERV/ALR sulfhydryl oxidase domain"/>
    <property type="match status" value="1"/>
</dbReference>
<evidence type="ECO:0000256" key="3">
    <source>
        <dbReference type="ARBA" id="ARBA00022630"/>
    </source>
</evidence>
<dbReference type="AlphaFoldDB" id="A0A6C0C4D9"/>
<comment type="cofactor">
    <cofactor evidence="1">
        <name>FAD</name>
        <dbReference type="ChEBI" id="CHEBI:57692"/>
    </cofactor>
</comment>
<dbReference type="SUPFAM" id="SSF69000">
    <property type="entry name" value="FAD-dependent thiol oxidase"/>
    <property type="match status" value="1"/>
</dbReference>
<evidence type="ECO:0000313" key="9">
    <source>
        <dbReference type="EMBL" id="QHS98639.1"/>
    </source>
</evidence>
<dbReference type="InterPro" id="IPR036774">
    <property type="entry name" value="ERV/ALR_sulphydryl_oxid_sf"/>
</dbReference>
<keyword evidence="6" id="KW-1015">Disulfide bond</keyword>
<feature type="domain" description="ERV/ALR sulfhydryl oxidase" evidence="8">
    <location>
        <begin position="1"/>
        <end position="104"/>
    </location>
</feature>
<keyword evidence="7" id="KW-0812">Transmembrane</keyword>
<dbReference type="EMBL" id="MN739320">
    <property type="protein sequence ID" value="QHS98639.1"/>
    <property type="molecule type" value="Genomic_DNA"/>
</dbReference>
<accession>A0A6C0C4D9</accession>
<keyword evidence="7" id="KW-1133">Transmembrane helix</keyword>
<evidence type="ECO:0000256" key="4">
    <source>
        <dbReference type="ARBA" id="ARBA00022827"/>
    </source>
</evidence>
<keyword evidence="4" id="KW-0274">FAD</keyword>
<proteinExistence type="predicted"/>
<keyword evidence="5" id="KW-0560">Oxidoreductase</keyword>
<evidence type="ECO:0000256" key="1">
    <source>
        <dbReference type="ARBA" id="ARBA00001974"/>
    </source>
</evidence>
<dbReference type="GO" id="GO:0016972">
    <property type="term" value="F:thiol oxidase activity"/>
    <property type="evidence" value="ECO:0007669"/>
    <property type="project" value="UniProtKB-EC"/>
</dbReference>
<evidence type="ECO:0000256" key="2">
    <source>
        <dbReference type="ARBA" id="ARBA00012512"/>
    </source>
</evidence>
<dbReference type="Pfam" id="PF04777">
    <property type="entry name" value="Evr1_Alr"/>
    <property type="match status" value="1"/>
</dbReference>
<name>A0A6C0C4D9_9ZZZZ</name>